<dbReference type="GO" id="GO:0022857">
    <property type="term" value="F:transmembrane transporter activity"/>
    <property type="evidence" value="ECO:0007669"/>
    <property type="project" value="TreeGrafter"/>
</dbReference>
<dbReference type="Proteomes" id="UP000251402">
    <property type="component" value="Chromosome"/>
</dbReference>
<sequence>MGGSKSSLRNVLVTGQFAIAVIFMISLMVILKQLKYMQQRDLGYSYNQVIKLPMDLRLAKKMQVLKAEITKVKGVKDITNGFMEMGGNGSLFGIDFIAPNGEAKKITVNMENAGINYISFFDMKIMAGHAFSKDQQNEYIINETLAKQIGYPNPVGKPINITSLPPGRIIGVVKDFNYSSLHKTIEPLIIGSMDYIPYWQTNLYVKVSGTNVSQTLKDIQQAFNAISGDNTFEYQFIDDHFNEVYHSERQAGSMIAIIGGLAMLISCLGLLSLAAFVVLRRKKEIGIRKVLGASVANITTLLSKEFLILVFIAFVVASPIAYYFMNKWLQGFAYRINIQWWVIAGAGAAAIMIAFITVSFQSIKAALANPVKSLRSE</sequence>
<name>A0A5C1HX74_9SPHI</name>
<evidence type="ECO:0000256" key="6">
    <source>
        <dbReference type="SAM" id="Phobius"/>
    </source>
</evidence>
<dbReference type="PANTHER" id="PTHR30572:SF18">
    <property type="entry name" value="ABC-TYPE MACROLIDE FAMILY EXPORT SYSTEM PERMEASE COMPONENT 2"/>
    <property type="match status" value="1"/>
</dbReference>
<dbReference type="PANTHER" id="PTHR30572">
    <property type="entry name" value="MEMBRANE COMPONENT OF TRANSPORTER-RELATED"/>
    <property type="match status" value="1"/>
</dbReference>
<organism evidence="8 9">
    <name type="scientific">Mucilaginibacter rubeus</name>
    <dbReference type="NCBI Taxonomy" id="2027860"/>
    <lineage>
        <taxon>Bacteria</taxon>
        <taxon>Pseudomonadati</taxon>
        <taxon>Bacteroidota</taxon>
        <taxon>Sphingobacteriia</taxon>
        <taxon>Sphingobacteriales</taxon>
        <taxon>Sphingobacteriaceae</taxon>
        <taxon>Mucilaginibacter</taxon>
    </lineage>
</organism>
<keyword evidence="4 6" id="KW-1133">Transmembrane helix</keyword>
<evidence type="ECO:0000256" key="3">
    <source>
        <dbReference type="ARBA" id="ARBA00022692"/>
    </source>
</evidence>
<protein>
    <submittedName>
        <fullName evidence="8">FtsX-like permease family protein</fullName>
    </submittedName>
</protein>
<proteinExistence type="predicted"/>
<feature type="transmembrane region" description="Helical" evidence="6">
    <location>
        <begin position="338"/>
        <end position="360"/>
    </location>
</feature>
<gene>
    <name evidence="8" type="ORF">DEO27_008930</name>
</gene>
<evidence type="ECO:0000313" key="9">
    <source>
        <dbReference type="Proteomes" id="UP000251402"/>
    </source>
</evidence>
<dbReference type="AlphaFoldDB" id="A0A5C1HX74"/>
<dbReference type="OrthoDB" id="1451596at2"/>
<evidence type="ECO:0000259" key="7">
    <source>
        <dbReference type="Pfam" id="PF02687"/>
    </source>
</evidence>
<dbReference type="GO" id="GO:0005886">
    <property type="term" value="C:plasma membrane"/>
    <property type="evidence" value="ECO:0007669"/>
    <property type="project" value="UniProtKB-SubCell"/>
</dbReference>
<keyword evidence="2" id="KW-1003">Cell membrane</keyword>
<evidence type="ECO:0000313" key="8">
    <source>
        <dbReference type="EMBL" id="QEM10143.1"/>
    </source>
</evidence>
<reference evidence="8" key="1">
    <citation type="submission" date="2019-08" db="EMBL/GenBank/DDBJ databases">
        <title>Comparative genome analysis confer to the adaptation heavy metal polluted environment.</title>
        <authorList>
            <person name="Li Y."/>
        </authorList>
    </citation>
    <scope>NUCLEOTIDE SEQUENCE [LARGE SCALE GENOMIC DNA]</scope>
    <source>
        <strain evidence="8">P1</strain>
    </source>
</reference>
<comment type="subcellular location">
    <subcellularLocation>
        <location evidence="1">Cell membrane</location>
        <topology evidence="1">Multi-pass membrane protein</topology>
    </subcellularLocation>
</comment>
<dbReference type="Pfam" id="PF02687">
    <property type="entry name" value="FtsX"/>
    <property type="match status" value="1"/>
</dbReference>
<feature type="transmembrane region" description="Helical" evidence="6">
    <location>
        <begin position="306"/>
        <end position="326"/>
    </location>
</feature>
<accession>A0A5C1HX74</accession>
<feature type="transmembrane region" description="Helical" evidence="6">
    <location>
        <begin position="12"/>
        <end position="31"/>
    </location>
</feature>
<feature type="transmembrane region" description="Helical" evidence="6">
    <location>
        <begin position="254"/>
        <end position="279"/>
    </location>
</feature>
<evidence type="ECO:0000256" key="2">
    <source>
        <dbReference type="ARBA" id="ARBA00022475"/>
    </source>
</evidence>
<keyword evidence="9" id="KW-1185">Reference proteome</keyword>
<keyword evidence="3 6" id="KW-0812">Transmembrane</keyword>
<dbReference type="KEGG" id="mrub:DEO27_008930"/>
<dbReference type="InterPro" id="IPR003838">
    <property type="entry name" value="ABC3_permease_C"/>
</dbReference>
<feature type="domain" description="ABC3 transporter permease C-terminal" evidence="7">
    <location>
        <begin position="257"/>
        <end position="366"/>
    </location>
</feature>
<keyword evidence="5 6" id="KW-0472">Membrane</keyword>
<evidence type="ECO:0000256" key="1">
    <source>
        <dbReference type="ARBA" id="ARBA00004651"/>
    </source>
</evidence>
<evidence type="ECO:0000256" key="5">
    <source>
        <dbReference type="ARBA" id="ARBA00023136"/>
    </source>
</evidence>
<evidence type="ECO:0000256" key="4">
    <source>
        <dbReference type="ARBA" id="ARBA00022989"/>
    </source>
</evidence>
<dbReference type="EMBL" id="CP043450">
    <property type="protein sequence ID" value="QEM10143.1"/>
    <property type="molecule type" value="Genomic_DNA"/>
</dbReference>
<dbReference type="InterPro" id="IPR050250">
    <property type="entry name" value="Macrolide_Exporter_MacB"/>
</dbReference>